<dbReference type="Proteomes" id="UP000807769">
    <property type="component" value="Unassembled WGS sequence"/>
</dbReference>
<dbReference type="RefSeq" id="XP_041195663.1">
    <property type="nucleotide sequence ID" value="XM_041339719.1"/>
</dbReference>
<evidence type="ECO:0000313" key="2">
    <source>
        <dbReference type="Proteomes" id="UP000807769"/>
    </source>
</evidence>
<name>A0A9P7EFI3_9AGAM</name>
<organism evidence="1 2">
    <name type="scientific">Suillus subaureus</name>
    <dbReference type="NCBI Taxonomy" id="48587"/>
    <lineage>
        <taxon>Eukaryota</taxon>
        <taxon>Fungi</taxon>
        <taxon>Dikarya</taxon>
        <taxon>Basidiomycota</taxon>
        <taxon>Agaricomycotina</taxon>
        <taxon>Agaricomycetes</taxon>
        <taxon>Agaricomycetidae</taxon>
        <taxon>Boletales</taxon>
        <taxon>Suillineae</taxon>
        <taxon>Suillaceae</taxon>
        <taxon>Suillus</taxon>
    </lineage>
</organism>
<proteinExistence type="predicted"/>
<dbReference type="EMBL" id="JABBWG010000008">
    <property type="protein sequence ID" value="KAG1820392.1"/>
    <property type="molecule type" value="Genomic_DNA"/>
</dbReference>
<protein>
    <submittedName>
        <fullName evidence="1">Uncharacterized protein</fullName>
    </submittedName>
</protein>
<gene>
    <name evidence="1" type="ORF">BJ212DRAFT_1478507</name>
</gene>
<evidence type="ECO:0000313" key="1">
    <source>
        <dbReference type="EMBL" id="KAG1820392.1"/>
    </source>
</evidence>
<keyword evidence="2" id="KW-1185">Reference proteome</keyword>
<dbReference type="AlphaFoldDB" id="A0A9P7EFI3"/>
<comment type="caution">
    <text evidence="1">The sequence shown here is derived from an EMBL/GenBank/DDBJ whole genome shotgun (WGS) entry which is preliminary data.</text>
</comment>
<accession>A0A9P7EFI3</accession>
<sequence>MPWDEPLDHGDEPFDLSFPPVHGVHPSLTLKVAVVHACDNQDGTLFDSLVDSKLVLDQCPDVDLQDIATSSATPLYCVRSAIPITPHNLTEALDWHHDKKNGTYLCSIAAGANSVDYVIGGCNKIPIDASDKGIHLRRVVLKLCPLGHQVRPRAFDKLAQAVEVRFDQHDNIDDLDASIQLGHEAVSLCPERHASRGAYLNNLAFSLVSRFDHQGKPNDLDEAISLHE</sequence>
<reference evidence="1" key="1">
    <citation type="journal article" date="2020" name="New Phytol.">
        <title>Comparative genomics reveals dynamic genome evolution in host specialist ectomycorrhizal fungi.</title>
        <authorList>
            <person name="Lofgren L.A."/>
            <person name="Nguyen N.H."/>
            <person name="Vilgalys R."/>
            <person name="Ruytinx J."/>
            <person name="Liao H.L."/>
            <person name="Branco S."/>
            <person name="Kuo A."/>
            <person name="LaButti K."/>
            <person name="Lipzen A."/>
            <person name="Andreopoulos W."/>
            <person name="Pangilinan J."/>
            <person name="Riley R."/>
            <person name="Hundley H."/>
            <person name="Na H."/>
            <person name="Barry K."/>
            <person name="Grigoriev I.V."/>
            <person name="Stajich J.E."/>
            <person name="Kennedy P.G."/>
        </authorList>
    </citation>
    <scope>NUCLEOTIDE SEQUENCE</scope>
    <source>
        <strain evidence="1">MN1</strain>
    </source>
</reference>
<dbReference type="OrthoDB" id="2690695at2759"/>
<dbReference type="GeneID" id="64633735"/>